<proteinExistence type="predicted"/>
<dbReference type="InterPro" id="IPR059179">
    <property type="entry name" value="MLKL-like_MCAfunc"/>
</dbReference>
<feature type="region of interest" description="Disordered" evidence="3">
    <location>
        <begin position="17"/>
        <end position="44"/>
    </location>
</feature>
<dbReference type="OrthoDB" id="3052556at2759"/>
<evidence type="ECO:0000256" key="3">
    <source>
        <dbReference type="SAM" id="MobiDB-lite"/>
    </source>
</evidence>
<dbReference type="Gene3D" id="3.40.50.300">
    <property type="entry name" value="P-loop containing nucleotide triphosphate hydrolases"/>
    <property type="match status" value="1"/>
</dbReference>
<dbReference type="GO" id="GO:0007166">
    <property type="term" value="P:cell surface receptor signaling pathway"/>
    <property type="evidence" value="ECO:0007669"/>
    <property type="project" value="InterPro"/>
</dbReference>
<evidence type="ECO:0000313" key="5">
    <source>
        <dbReference type="Proteomes" id="UP000565441"/>
    </source>
</evidence>
<dbReference type="SUPFAM" id="SSF48452">
    <property type="entry name" value="TPR-like"/>
    <property type="match status" value="1"/>
</dbReference>
<dbReference type="InterPro" id="IPR011990">
    <property type="entry name" value="TPR-like_helical_dom_sf"/>
</dbReference>
<dbReference type="AlphaFoldDB" id="A0A8H5H7D9"/>
<dbReference type="Proteomes" id="UP000565441">
    <property type="component" value="Unassembled WGS sequence"/>
</dbReference>
<dbReference type="InterPro" id="IPR036537">
    <property type="entry name" value="Adaptor_Cbl_N_dom_sf"/>
</dbReference>
<feature type="coiled-coil region" evidence="2">
    <location>
        <begin position="113"/>
        <end position="140"/>
    </location>
</feature>
<name>A0A8H5H7D9_9AGAR</name>
<accession>A0A8H5H7D9</accession>
<dbReference type="Gene3D" id="1.20.930.20">
    <property type="entry name" value="Adaptor protein Cbl, N-terminal domain"/>
    <property type="match status" value="1"/>
</dbReference>
<evidence type="ECO:0000256" key="2">
    <source>
        <dbReference type="SAM" id="Coils"/>
    </source>
</evidence>
<dbReference type="SUPFAM" id="SSF52540">
    <property type="entry name" value="P-loop containing nucleoside triphosphate hydrolases"/>
    <property type="match status" value="1"/>
</dbReference>
<dbReference type="EMBL" id="JAACJP010000021">
    <property type="protein sequence ID" value="KAF5378118.1"/>
    <property type="molecule type" value="Genomic_DNA"/>
</dbReference>
<feature type="repeat" description="TPR" evidence="1">
    <location>
        <begin position="745"/>
        <end position="778"/>
    </location>
</feature>
<dbReference type="Gene3D" id="1.25.40.10">
    <property type="entry name" value="Tetratricopeptide repeat domain"/>
    <property type="match status" value="1"/>
</dbReference>
<dbReference type="InterPro" id="IPR019734">
    <property type="entry name" value="TPR_rpt"/>
</dbReference>
<dbReference type="InterPro" id="IPR027417">
    <property type="entry name" value="P-loop_NTPase"/>
</dbReference>
<keyword evidence="5" id="KW-1185">Reference proteome</keyword>
<feature type="compositionally biased region" description="Basic and acidic residues" evidence="3">
    <location>
        <begin position="27"/>
        <end position="37"/>
    </location>
</feature>
<gene>
    <name evidence="4" type="ORF">D9615_007542</name>
</gene>
<protein>
    <recommendedName>
        <fullName evidence="6">AAA+ ATPase domain-containing protein</fullName>
    </recommendedName>
</protein>
<comment type="caution">
    <text evidence="4">The sequence shown here is derived from an EMBL/GenBank/DDBJ whole genome shotgun (WGS) entry which is preliminary data.</text>
</comment>
<keyword evidence="2" id="KW-0175">Coiled coil</keyword>
<dbReference type="PANTHER" id="PTHR47691:SF3">
    <property type="entry name" value="HTH-TYPE TRANSCRIPTIONAL REGULATOR RV0890C-RELATED"/>
    <property type="match status" value="1"/>
</dbReference>
<evidence type="ECO:0000313" key="4">
    <source>
        <dbReference type="EMBL" id="KAF5378118.1"/>
    </source>
</evidence>
<dbReference type="PROSITE" id="PS50005">
    <property type="entry name" value="TPR"/>
    <property type="match status" value="1"/>
</dbReference>
<evidence type="ECO:0000256" key="1">
    <source>
        <dbReference type="PROSITE-ProRule" id="PRU00339"/>
    </source>
</evidence>
<keyword evidence="1" id="KW-0802">TPR repeat</keyword>
<dbReference type="PANTHER" id="PTHR47691">
    <property type="entry name" value="REGULATOR-RELATED"/>
    <property type="match status" value="1"/>
</dbReference>
<dbReference type="SMART" id="SM00028">
    <property type="entry name" value="TPR"/>
    <property type="match status" value="4"/>
</dbReference>
<organism evidence="4 5">
    <name type="scientific">Tricholomella constricta</name>
    <dbReference type="NCBI Taxonomy" id="117010"/>
    <lineage>
        <taxon>Eukaryota</taxon>
        <taxon>Fungi</taxon>
        <taxon>Dikarya</taxon>
        <taxon>Basidiomycota</taxon>
        <taxon>Agaricomycotina</taxon>
        <taxon>Agaricomycetes</taxon>
        <taxon>Agaricomycetidae</taxon>
        <taxon>Agaricales</taxon>
        <taxon>Tricholomatineae</taxon>
        <taxon>Lyophyllaceae</taxon>
        <taxon>Tricholomella</taxon>
    </lineage>
</organism>
<sequence>MFARECCVSLRARKRSKGKATSTAPPKEAKLQFDDGLGKPTSSEYTGEAAKEFLKVLAAVAEQIPVPGVGAAVKIATNLIQACDDSHATLERAEELKLRIKTLVTILVHELKGKKAEEIQEKLKQDIKSLEKDLTYIQTKLDEIASQHALLLILFRSFNEDKVRKCVGRLESALESFNLVRQINDTNLLNKLEKQIFSFHESHQKSLEQLQVTMDEVKAILQGRLSTTSPSLQPRSRGTIPANTDIFHGRDATVADLVRTLTAASEGQKRPRVCLLGPGGMGKTCTALAVMSHPDLKKQFSDRSLIWVPCVQATSIPLLLDTLYAALGTSQNTGNALADILSELNASDPLVLLLDNFETPWNVDGRRSETERILRDIERIPHVTLFLTMRSSNAPCNDIQWYSVDLRAIDEDAARRIYTDINTEGSNDPKLPNLLKVVGNMPLAVTLMATVGKVTGLGAEELVKEYKRTGTAMLGQGSDAEHSMDICISLSVDNPAMKKHPEAYELLATLAMLPVGTTYDVLAKWWARNLPNLTGALQVLREACLIERGRSYFFVLPVIQAYILDHSRFPNAVRLSMIESACKFLMHHKSVPGDVSYKENAAALTVEEDNLQAILLEVKVAETNVIEALLVLASHHAATRPRMEVIEHTLKLVRQMKSNQALLGDVLRTYAKMFLNLDRYDEALKHFGLAQEAFVAIQAKERVAECFLDFVEVHHLADPDYDRDQRLAEEAKTSFEELNHTSGVARSLYYLGIVHAQVGRYEEAADFLTRAREMLQNPSDSRYHARCTYFLSLVYFWDREYDNAQEWGKLAEQEYDRYGQYSGDVTRLVAHVEFAKGDYAGALQTLRRCLESCKSYGRPLDIAQTLEMIGRTWSRMGRQADAQSAYVEAMRYYNTTQTQLGEHGMIRCRMYSRMLEDPLLEPTGEERDALDGYYHDV</sequence>
<evidence type="ECO:0008006" key="6">
    <source>
        <dbReference type="Google" id="ProtNLM"/>
    </source>
</evidence>
<reference evidence="4 5" key="1">
    <citation type="journal article" date="2020" name="ISME J.">
        <title>Uncovering the hidden diversity of litter-decomposition mechanisms in mushroom-forming fungi.</title>
        <authorList>
            <person name="Floudas D."/>
            <person name="Bentzer J."/>
            <person name="Ahren D."/>
            <person name="Johansson T."/>
            <person name="Persson P."/>
            <person name="Tunlid A."/>
        </authorList>
    </citation>
    <scope>NUCLEOTIDE SEQUENCE [LARGE SCALE GENOMIC DNA]</scope>
    <source>
        <strain evidence="4 5">CBS 661.87</strain>
    </source>
</reference>
<dbReference type="CDD" id="cd21037">
    <property type="entry name" value="MLKL_NTD"/>
    <property type="match status" value="1"/>
</dbReference>